<dbReference type="GO" id="GO:0005524">
    <property type="term" value="F:ATP binding"/>
    <property type="evidence" value="ECO:0007669"/>
    <property type="project" value="UniProtKB-KW"/>
</dbReference>
<dbReference type="RefSeq" id="WP_078190958.1">
    <property type="nucleotide sequence ID" value="NZ_JAMCOZ010000013.1"/>
</dbReference>
<evidence type="ECO:0000256" key="4">
    <source>
        <dbReference type="SAM" id="Coils"/>
    </source>
</evidence>
<reference evidence="6 7" key="1">
    <citation type="submission" date="2017-02" db="EMBL/GenBank/DDBJ databases">
        <title>Acinetobacter sp. ANC 4945, whole genome shotgun sequencing project.</title>
        <authorList>
            <person name="Radolfova-Krizova L."/>
            <person name="Al Atrouni A."/>
            <person name="Nemec A."/>
        </authorList>
    </citation>
    <scope>NUCLEOTIDE SEQUENCE [LARGE SCALE GENOMIC DNA]</scope>
    <source>
        <strain evidence="6 7">ANC 4945</strain>
    </source>
</reference>
<dbReference type="SMART" id="SM00382">
    <property type="entry name" value="AAA"/>
    <property type="match status" value="2"/>
</dbReference>
<keyword evidence="3 6" id="KW-0067">ATP-binding</keyword>
<dbReference type="AlphaFoldDB" id="A0A1T1GTB1"/>
<comment type="caution">
    <text evidence="6">The sequence shown here is derived from an EMBL/GenBank/DDBJ whole genome shotgun (WGS) entry which is preliminary data.</text>
</comment>
<evidence type="ECO:0000313" key="6">
    <source>
        <dbReference type="EMBL" id="OOV80844.1"/>
    </source>
</evidence>
<dbReference type="InterPro" id="IPR027417">
    <property type="entry name" value="P-loop_NTPase"/>
</dbReference>
<feature type="coiled-coil region" evidence="4">
    <location>
        <begin position="228"/>
        <end position="255"/>
    </location>
</feature>
<dbReference type="PANTHER" id="PTHR19211:SF6">
    <property type="entry name" value="BLL7188 PROTEIN"/>
    <property type="match status" value="1"/>
</dbReference>
<dbReference type="GO" id="GO:0016887">
    <property type="term" value="F:ATP hydrolysis activity"/>
    <property type="evidence" value="ECO:0007669"/>
    <property type="project" value="InterPro"/>
</dbReference>
<keyword evidence="1" id="KW-0677">Repeat</keyword>
<proteinExistence type="predicted"/>
<dbReference type="Proteomes" id="UP000191160">
    <property type="component" value="Unassembled WGS sequence"/>
</dbReference>
<dbReference type="InterPro" id="IPR003439">
    <property type="entry name" value="ABC_transporter-like_ATP-bd"/>
</dbReference>
<evidence type="ECO:0000256" key="1">
    <source>
        <dbReference type="ARBA" id="ARBA00022737"/>
    </source>
</evidence>
<sequence>MTQTACTISKLSLEFPSKTLFKNLKFNLNQQQLSACIGRNGLGKSCLLKILHEQNLKDLPYEGEISWNVPHAYLSQFSRLEADTIASALGVEDLYDAFQRIEIGSASFEDFELTENQWHRPVLWQQQLKQASLPTDLNFPVAQLSEGQKTKLALCALFLKTDHYLLLDEPSNHLDASSRIWLINRLKNHPAGAFVVSHDRELLQHVEHIYALNEFGLSHVTGNYEDYVQQNDLQNKALQRNILQHQRELKQLKSQQHETLMKAQKREQQGYALRKSGSQAKVLLDFKKEQAGQSLATVQTQQQKQLEEKKSQLIQSQQQLEHVKEQQFVFQHHAEKTGEILRVKHFHHKTSQHQPFDLALQAGEKIHLKGKNGIGKSTFLKYLSQTTSQSSHELFLSVHTLYLDQNLSDLSPELSVLDNLAKFNREVSSTEWRNQLGQLRIRGQKAELPFHCLSGGERLKVTLLGLNYLTPNIELLLLDEPENHLDIESRALLAQAIRHYTGAVILVSHDAYFVESCGIQSSVQLVE</sequence>
<evidence type="ECO:0000256" key="3">
    <source>
        <dbReference type="ARBA" id="ARBA00022840"/>
    </source>
</evidence>
<dbReference type="PANTHER" id="PTHR19211">
    <property type="entry name" value="ATP-BINDING TRANSPORT PROTEIN-RELATED"/>
    <property type="match status" value="1"/>
</dbReference>
<gene>
    <name evidence="6" type="ORF">B1202_12605</name>
</gene>
<evidence type="ECO:0000313" key="7">
    <source>
        <dbReference type="Proteomes" id="UP000191160"/>
    </source>
</evidence>
<organism evidence="6 7">
    <name type="scientific">Acinetobacter amyesii</name>
    <dbReference type="NCBI Taxonomy" id="2942470"/>
    <lineage>
        <taxon>Bacteria</taxon>
        <taxon>Pseudomonadati</taxon>
        <taxon>Pseudomonadota</taxon>
        <taxon>Gammaproteobacteria</taxon>
        <taxon>Moraxellales</taxon>
        <taxon>Moraxellaceae</taxon>
        <taxon>Acinetobacter</taxon>
    </lineage>
</organism>
<name>A0A1T1GTB1_9GAMM</name>
<dbReference type="Gene3D" id="3.40.50.300">
    <property type="entry name" value="P-loop containing nucleotide triphosphate hydrolases"/>
    <property type="match status" value="2"/>
</dbReference>
<keyword evidence="7" id="KW-1185">Reference proteome</keyword>
<dbReference type="PROSITE" id="PS50893">
    <property type="entry name" value="ABC_TRANSPORTER_2"/>
    <property type="match status" value="1"/>
</dbReference>
<keyword evidence="2" id="KW-0547">Nucleotide-binding</keyword>
<dbReference type="Pfam" id="PF00005">
    <property type="entry name" value="ABC_tran"/>
    <property type="match status" value="2"/>
</dbReference>
<dbReference type="EMBL" id="MVKX01000008">
    <property type="protein sequence ID" value="OOV80844.1"/>
    <property type="molecule type" value="Genomic_DNA"/>
</dbReference>
<feature type="domain" description="ABC transporter" evidence="5">
    <location>
        <begin position="6"/>
        <end position="239"/>
    </location>
</feature>
<protein>
    <submittedName>
        <fullName evidence="6">ABC transporter ATP-binding protein</fullName>
    </submittedName>
</protein>
<feature type="coiled-coil region" evidence="4">
    <location>
        <begin position="299"/>
        <end position="326"/>
    </location>
</feature>
<evidence type="ECO:0000256" key="2">
    <source>
        <dbReference type="ARBA" id="ARBA00022741"/>
    </source>
</evidence>
<dbReference type="InterPro" id="IPR003593">
    <property type="entry name" value="AAA+_ATPase"/>
</dbReference>
<accession>A0A1T1GTB1</accession>
<keyword evidence="4" id="KW-0175">Coiled coil</keyword>
<evidence type="ECO:0000259" key="5">
    <source>
        <dbReference type="PROSITE" id="PS50893"/>
    </source>
</evidence>
<dbReference type="SUPFAM" id="SSF52540">
    <property type="entry name" value="P-loop containing nucleoside triphosphate hydrolases"/>
    <property type="match status" value="2"/>
</dbReference>
<dbReference type="InterPro" id="IPR050611">
    <property type="entry name" value="ABCF"/>
</dbReference>